<feature type="compositionally biased region" description="Basic and acidic residues" evidence="1">
    <location>
        <begin position="145"/>
        <end position="155"/>
    </location>
</feature>
<dbReference type="Pfam" id="PF17921">
    <property type="entry name" value="Integrase_H2C2"/>
    <property type="match status" value="1"/>
</dbReference>
<protein>
    <recommendedName>
        <fullName evidence="2">Integrase zinc-binding domain-containing protein</fullName>
    </recommendedName>
</protein>
<feature type="region of interest" description="Disordered" evidence="1">
    <location>
        <begin position="113"/>
        <end position="155"/>
    </location>
</feature>
<gene>
    <name evidence="3" type="ORF">MANES_18G146500</name>
</gene>
<feature type="domain" description="Integrase zinc-binding" evidence="2">
    <location>
        <begin position="63"/>
        <end position="110"/>
    </location>
</feature>
<feature type="compositionally biased region" description="Basic and acidic residues" evidence="1">
    <location>
        <begin position="113"/>
        <end position="125"/>
    </location>
</feature>
<dbReference type="Gene3D" id="1.10.340.70">
    <property type="match status" value="1"/>
</dbReference>
<name>A0A2C9U4D8_MANES</name>
<dbReference type="STRING" id="3983.A0A2C9U4D8"/>
<dbReference type="EMBL" id="CM004404">
    <property type="protein sequence ID" value="OAY24248.1"/>
    <property type="molecule type" value="Genomic_DNA"/>
</dbReference>
<sequence>MTVDAMGPKSSLLRRIKEATMRDGQAKQLVRLARDGVTRKFVVDGGLIKTRRGSIFVPKWGKSREEVMRWCHDFMICGRPSVRKMMAMLGREFYWHHMVMDVKWFVKTCLGSHRGDGDSPKEVKSKGRSPFAPRGSRPWRSKVRLRGDATRASRE</sequence>
<dbReference type="InterPro" id="IPR041588">
    <property type="entry name" value="Integrase_H2C2"/>
</dbReference>
<reference evidence="3" key="1">
    <citation type="submission" date="2016-02" db="EMBL/GenBank/DDBJ databases">
        <title>WGS assembly of Manihot esculenta.</title>
        <authorList>
            <person name="Bredeson J.V."/>
            <person name="Prochnik S.E."/>
            <person name="Lyons J.B."/>
            <person name="Schmutz J."/>
            <person name="Grimwood J."/>
            <person name="Vrebalov J."/>
            <person name="Bart R.S."/>
            <person name="Amuge T."/>
            <person name="Ferguson M.E."/>
            <person name="Green R."/>
            <person name="Putnam N."/>
            <person name="Stites J."/>
            <person name="Rounsley S."/>
            <person name="Rokhsar D.S."/>
        </authorList>
    </citation>
    <scope>NUCLEOTIDE SEQUENCE [LARGE SCALE GENOMIC DNA]</scope>
    <source>
        <tissue evidence="3">Leaf</tissue>
    </source>
</reference>
<evidence type="ECO:0000256" key="1">
    <source>
        <dbReference type="SAM" id="MobiDB-lite"/>
    </source>
</evidence>
<evidence type="ECO:0000259" key="2">
    <source>
        <dbReference type="Pfam" id="PF17921"/>
    </source>
</evidence>
<proteinExistence type="predicted"/>
<dbReference type="AlphaFoldDB" id="A0A2C9U4D8"/>
<organism evidence="3">
    <name type="scientific">Manihot esculenta</name>
    <name type="common">Cassava</name>
    <name type="synonym">Jatropha manihot</name>
    <dbReference type="NCBI Taxonomy" id="3983"/>
    <lineage>
        <taxon>Eukaryota</taxon>
        <taxon>Viridiplantae</taxon>
        <taxon>Streptophyta</taxon>
        <taxon>Embryophyta</taxon>
        <taxon>Tracheophyta</taxon>
        <taxon>Spermatophyta</taxon>
        <taxon>Magnoliopsida</taxon>
        <taxon>eudicotyledons</taxon>
        <taxon>Gunneridae</taxon>
        <taxon>Pentapetalae</taxon>
        <taxon>rosids</taxon>
        <taxon>fabids</taxon>
        <taxon>Malpighiales</taxon>
        <taxon>Euphorbiaceae</taxon>
        <taxon>Crotonoideae</taxon>
        <taxon>Manihoteae</taxon>
        <taxon>Manihot</taxon>
    </lineage>
</organism>
<accession>A0A2C9U4D8</accession>
<evidence type="ECO:0000313" key="3">
    <source>
        <dbReference type="EMBL" id="OAY24248.1"/>
    </source>
</evidence>